<evidence type="ECO:0000256" key="4">
    <source>
        <dbReference type="ARBA" id="ARBA00012513"/>
    </source>
</evidence>
<dbReference type="GO" id="GO:0005524">
    <property type="term" value="F:ATP binding"/>
    <property type="evidence" value="ECO:0007669"/>
    <property type="project" value="UniProtKB-UniRule"/>
</dbReference>
<evidence type="ECO:0000256" key="24">
    <source>
        <dbReference type="SAM" id="SignalP"/>
    </source>
</evidence>
<dbReference type="SUPFAM" id="SSF52047">
    <property type="entry name" value="RNI-like"/>
    <property type="match status" value="1"/>
</dbReference>
<dbReference type="FunFam" id="1.10.510.10:FF:000358">
    <property type="entry name" value="Putative leucine-rich repeat receptor-like serine/threonine-protein kinase"/>
    <property type="match status" value="1"/>
</dbReference>
<dbReference type="InterPro" id="IPR032675">
    <property type="entry name" value="LRR_dom_sf"/>
</dbReference>
<evidence type="ECO:0000259" key="25">
    <source>
        <dbReference type="PROSITE" id="PS50011"/>
    </source>
</evidence>
<keyword evidence="17 23" id="KW-0472">Membrane</keyword>
<feature type="binding site" evidence="22">
    <location>
        <position position="733"/>
    </location>
    <ligand>
        <name>ATP</name>
        <dbReference type="ChEBI" id="CHEBI:30616"/>
    </ligand>
</feature>
<evidence type="ECO:0000256" key="15">
    <source>
        <dbReference type="ARBA" id="ARBA00022840"/>
    </source>
</evidence>
<evidence type="ECO:0000256" key="16">
    <source>
        <dbReference type="ARBA" id="ARBA00022989"/>
    </source>
</evidence>
<keyword evidence="5" id="KW-1003">Cell membrane</keyword>
<dbReference type="GO" id="GO:0006952">
    <property type="term" value="P:defense response"/>
    <property type="evidence" value="ECO:0007669"/>
    <property type="project" value="UniProtKB-ARBA"/>
</dbReference>
<dbReference type="GO" id="GO:0004674">
    <property type="term" value="F:protein serine/threonine kinase activity"/>
    <property type="evidence" value="ECO:0007669"/>
    <property type="project" value="UniProtKB-KW"/>
</dbReference>
<evidence type="ECO:0000256" key="17">
    <source>
        <dbReference type="ARBA" id="ARBA00023136"/>
    </source>
</evidence>
<keyword evidence="18" id="KW-0675">Receptor</keyword>
<dbReference type="Gene3D" id="3.30.200.20">
    <property type="entry name" value="Phosphorylase Kinase, domain 1"/>
    <property type="match status" value="1"/>
</dbReference>
<dbReference type="PROSITE" id="PS50011">
    <property type="entry name" value="PROTEIN_KINASE_DOM"/>
    <property type="match status" value="1"/>
</dbReference>
<name>A0AAD4PE35_PERFH</name>
<dbReference type="InterPro" id="IPR000719">
    <property type="entry name" value="Prot_kinase_dom"/>
</dbReference>
<evidence type="ECO:0000256" key="14">
    <source>
        <dbReference type="ARBA" id="ARBA00022777"/>
    </source>
</evidence>
<dbReference type="PROSITE" id="PS00107">
    <property type="entry name" value="PROTEIN_KINASE_ATP"/>
    <property type="match status" value="1"/>
</dbReference>
<dbReference type="PANTHER" id="PTHR27000:SF733">
    <property type="entry name" value="PROTEIN KINASE DOMAIN-CONTAINING PROTEIN"/>
    <property type="match status" value="1"/>
</dbReference>
<keyword evidence="10 23" id="KW-0812">Transmembrane</keyword>
<evidence type="ECO:0000256" key="20">
    <source>
        <dbReference type="ARBA" id="ARBA00047899"/>
    </source>
</evidence>
<evidence type="ECO:0000256" key="23">
    <source>
        <dbReference type="SAM" id="Phobius"/>
    </source>
</evidence>
<dbReference type="Gene3D" id="3.80.10.10">
    <property type="entry name" value="Ribonuclease Inhibitor"/>
    <property type="match status" value="3"/>
</dbReference>
<comment type="caution">
    <text evidence="26">The sequence shown here is derived from an EMBL/GenBank/DDBJ whole genome shotgun (WGS) entry which is preliminary data.</text>
</comment>
<sequence length="1029" mass="111519">MAPFFFDFFPVILVQLMIISVLDSASNPNVTDLTGLLDFKNRITDDPLGIMASWNNSSDYCNWKGITCDPFNRRVRTLDLRSSKLVGSLPPSISNLSFLTGINLRNNSFRGEIPQEIGLLSSLKHLNLTYNVLSGFIPSHLSNCTELTVLALEYNQLSGQIPGQLSSLSKLELLGVGGNNLTGSFPAWIGNFSSRFFGLSLALNSFHGSIPPEIGRLSGLTFFQIYGNQFSGELPSSIYNLSLIKFFSVTQNRLHGEIPSDIGLKYPNVEIFAGGVNNFTGGIPVSLANASRLGLVDFANNSLTGAVPSVLGSLPFLYRINFDVNLLGNGGTGDMNFLSSLTNCTNLEVLGLYGNLFGGKLPAAVANLSTKLQILTLGGNKMHGDLAVGIGNLENLTLLGLEGNYFTGRIPDDLGKLQRLGGLHLTGNGLTGMIPFSLGNLTSLSELYLDSNRLQGNIPPQLGNMTHLLELSLNDNNLTGTIPKEIVSLSSLSVGLGLARNSLFGPLPAEVSKLTNLKELDVSENKLSGAIPTSLGRCVSLEILLVGGNQFTGTIPESLQALRGLEEIDFSHNNLSGKIPEFLGKLPFIRKLNLSYNNLEGEVSNQGVFSNASSDSVIGNERLCGGAPSLRLPACSVPAKKSNKDLKLRWIIPVIVSFALSIVLVCSLSLCYISRMPKNITASSLNEMQQGISYQEVYRSTNGFSADNLIGSGSFGSVYRGIFGENSSLVAVKVLNLRQKGAIQSFIDEGMILKNIRHRNLLKIITLCSSLDHLGQEFKCLVTELMVNGSLDVWLHPSKDARNTLPTKTFNIIERLNIAIDVASALDYLHNHCHTPIVHCDLKPNNILLDKDFTAHVADFGLSKFLLKATNMPLKDAALSVGLKGSIGYIPPEYGTSSEISTLGDVYSYGIVVLELFTGKRPTDDMFNNGLTIHKYVAMALPERVVEVLDPSLILAGEEERETDKADHILAANKTEFQQFGSGEMDCLVSVLRLGLSCSMPSPRNRMPISIVVNQLHSIRDQLRRATKE</sequence>
<comment type="similarity">
    <text evidence="3">Belongs to the protein kinase superfamily. Ser/Thr protein kinase family.</text>
</comment>
<protein>
    <recommendedName>
        <fullName evidence="4">non-specific serine/threonine protein kinase</fullName>
        <ecNumber evidence="4">2.7.11.1</ecNumber>
    </recommendedName>
</protein>
<evidence type="ECO:0000256" key="6">
    <source>
        <dbReference type="ARBA" id="ARBA00022527"/>
    </source>
</evidence>
<dbReference type="GO" id="GO:0005886">
    <property type="term" value="C:plasma membrane"/>
    <property type="evidence" value="ECO:0007669"/>
    <property type="project" value="UniProtKB-SubCell"/>
</dbReference>
<evidence type="ECO:0000256" key="2">
    <source>
        <dbReference type="ARBA" id="ARBA00004479"/>
    </source>
</evidence>
<evidence type="ECO:0000256" key="10">
    <source>
        <dbReference type="ARBA" id="ARBA00022692"/>
    </source>
</evidence>
<evidence type="ECO:0000256" key="21">
    <source>
        <dbReference type="ARBA" id="ARBA00048679"/>
    </source>
</evidence>
<keyword evidence="15 22" id="KW-0067">ATP-binding</keyword>
<dbReference type="Pfam" id="PF07714">
    <property type="entry name" value="PK_Tyr_Ser-Thr"/>
    <property type="match status" value="1"/>
</dbReference>
<keyword evidence="16 23" id="KW-1133">Transmembrane helix</keyword>
<comment type="catalytic activity">
    <reaction evidence="20">
        <text>L-threonyl-[protein] + ATP = O-phospho-L-threonyl-[protein] + ADP + H(+)</text>
        <dbReference type="Rhea" id="RHEA:46608"/>
        <dbReference type="Rhea" id="RHEA-COMP:11060"/>
        <dbReference type="Rhea" id="RHEA-COMP:11605"/>
        <dbReference type="ChEBI" id="CHEBI:15378"/>
        <dbReference type="ChEBI" id="CHEBI:30013"/>
        <dbReference type="ChEBI" id="CHEBI:30616"/>
        <dbReference type="ChEBI" id="CHEBI:61977"/>
        <dbReference type="ChEBI" id="CHEBI:456216"/>
        <dbReference type="EC" id="2.7.11.1"/>
    </reaction>
</comment>
<dbReference type="FunFam" id="3.80.10.10:FF:000288">
    <property type="entry name" value="LRR receptor-like serine/threonine-protein kinase EFR"/>
    <property type="match status" value="1"/>
</dbReference>
<evidence type="ECO:0000256" key="1">
    <source>
        <dbReference type="ARBA" id="ARBA00004162"/>
    </source>
</evidence>
<dbReference type="InterPro" id="IPR008271">
    <property type="entry name" value="Ser/Thr_kinase_AS"/>
</dbReference>
<keyword evidence="11 24" id="KW-0732">Signal</keyword>
<accession>A0AAD4PE35</accession>
<comment type="subcellular location">
    <subcellularLocation>
        <location evidence="1">Cell membrane</location>
        <topology evidence="1">Single-pass membrane protein</topology>
    </subcellularLocation>
    <subcellularLocation>
        <location evidence="2">Membrane</location>
        <topology evidence="2">Single-pass type I membrane protein</topology>
    </subcellularLocation>
</comment>
<evidence type="ECO:0000313" key="27">
    <source>
        <dbReference type="Proteomes" id="UP001190926"/>
    </source>
</evidence>
<dbReference type="EC" id="2.7.11.1" evidence="4"/>
<dbReference type="Gene3D" id="1.10.510.10">
    <property type="entry name" value="Transferase(Phosphotransferase) domain 1"/>
    <property type="match status" value="1"/>
</dbReference>
<dbReference type="SUPFAM" id="SSF52058">
    <property type="entry name" value="L domain-like"/>
    <property type="match status" value="1"/>
</dbReference>
<dbReference type="FunFam" id="3.80.10.10:FF:000095">
    <property type="entry name" value="LRR receptor-like serine/threonine-protein kinase GSO1"/>
    <property type="match status" value="1"/>
</dbReference>
<dbReference type="AlphaFoldDB" id="A0AAD4PE35"/>
<evidence type="ECO:0000256" key="8">
    <source>
        <dbReference type="ARBA" id="ARBA00022614"/>
    </source>
</evidence>
<dbReference type="InterPro" id="IPR013210">
    <property type="entry name" value="LRR_N_plant-typ"/>
</dbReference>
<evidence type="ECO:0000256" key="3">
    <source>
        <dbReference type="ARBA" id="ARBA00008684"/>
    </source>
</evidence>
<keyword evidence="27" id="KW-1185">Reference proteome</keyword>
<dbReference type="PANTHER" id="PTHR27000">
    <property type="entry name" value="LEUCINE-RICH REPEAT RECEPTOR-LIKE PROTEIN KINASE FAMILY PROTEIN-RELATED"/>
    <property type="match status" value="1"/>
</dbReference>
<keyword evidence="7" id="KW-0597">Phosphoprotein</keyword>
<dbReference type="Pfam" id="PF00560">
    <property type="entry name" value="LRR_1"/>
    <property type="match status" value="5"/>
</dbReference>
<dbReference type="InterPro" id="IPR011009">
    <property type="entry name" value="Kinase-like_dom_sf"/>
</dbReference>
<dbReference type="InterPro" id="IPR003591">
    <property type="entry name" value="Leu-rich_rpt_typical-subtyp"/>
</dbReference>
<dbReference type="SUPFAM" id="SSF56112">
    <property type="entry name" value="Protein kinase-like (PK-like)"/>
    <property type="match status" value="1"/>
</dbReference>
<gene>
    <name evidence="26" type="ORF">C2S53_013425</name>
</gene>
<dbReference type="InterPro" id="IPR001611">
    <property type="entry name" value="Leu-rich_rpt"/>
</dbReference>
<evidence type="ECO:0000256" key="22">
    <source>
        <dbReference type="PROSITE-ProRule" id="PRU10141"/>
    </source>
</evidence>
<proteinExistence type="inferred from homology"/>
<keyword evidence="6" id="KW-0723">Serine/threonine-protein kinase</keyword>
<dbReference type="FunFam" id="3.30.200.20:FF:000432">
    <property type="entry name" value="LRR receptor-like serine/threonine-protein kinase EFR"/>
    <property type="match status" value="1"/>
</dbReference>
<dbReference type="Pfam" id="PF08263">
    <property type="entry name" value="LRRNT_2"/>
    <property type="match status" value="1"/>
</dbReference>
<evidence type="ECO:0000256" key="12">
    <source>
        <dbReference type="ARBA" id="ARBA00022737"/>
    </source>
</evidence>
<dbReference type="InterPro" id="IPR017441">
    <property type="entry name" value="Protein_kinase_ATP_BS"/>
</dbReference>
<feature type="signal peptide" evidence="24">
    <location>
        <begin position="1"/>
        <end position="24"/>
    </location>
</feature>
<dbReference type="GO" id="GO:0051707">
    <property type="term" value="P:response to other organism"/>
    <property type="evidence" value="ECO:0007669"/>
    <property type="project" value="UniProtKB-ARBA"/>
</dbReference>
<organism evidence="26 27">
    <name type="scientific">Perilla frutescens var. hirtella</name>
    <name type="common">Perilla citriodora</name>
    <name type="synonym">Perilla setoyensis</name>
    <dbReference type="NCBI Taxonomy" id="608512"/>
    <lineage>
        <taxon>Eukaryota</taxon>
        <taxon>Viridiplantae</taxon>
        <taxon>Streptophyta</taxon>
        <taxon>Embryophyta</taxon>
        <taxon>Tracheophyta</taxon>
        <taxon>Spermatophyta</taxon>
        <taxon>Magnoliopsida</taxon>
        <taxon>eudicotyledons</taxon>
        <taxon>Gunneridae</taxon>
        <taxon>Pentapetalae</taxon>
        <taxon>asterids</taxon>
        <taxon>lamiids</taxon>
        <taxon>Lamiales</taxon>
        <taxon>Lamiaceae</taxon>
        <taxon>Nepetoideae</taxon>
        <taxon>Elsholtzieae</taxon>
        <taxon>Perilla</taxon>
    </lineage>
</organism>
<dbReference type="Pfam" id="PF13855">
    <property type="entry name" value="LRR_8"/>
    <property type="match status" value="2"/>
</dbReference>
<evidence type="ECO:0000256" key="19">
    <source>
        <dbReference type="ARBA" id="ARBA00023180"/>
    </source>
</evidence>
<feature type="domain" description="Protein kinase" evidence="25">
    <location>
        <begin position="704"/>
        <end position="1020"/>
    </location>
</feature>
<keyword evidence="13 22" id="KW-0547">Nucleotide-binding</keyword>
<keyword evidence="8" id="KW-0433">Leucine-rich repeat</keyword>
<feature type="chain" id="PRO_5042168370" description="non-specific serine/threonine protein kinase" evidence="24">
    <location>
        <begin position="25"/>
        <end position="1029"/>
    </location>
</feature>
<keyword evidence="12" id="KW-0677">Repeat</keyword>
<evidence type="ECO:0000256" key="13">
    <source>
        <dbReference type="ARBA" id="ARBA00022741"/>
    </source>
</evidence>
<evidence type="ECO:0000256" key="9">
    <source>
        <dbReference type="ARBA" id="ARBA00022679"/>
    </source>
</evidence>
<comment type="catalytic activity">
    <reaction evidence="21">
        <text>L-seryl-[protein] + ATP = O-phospho-L-seryl-[protein] + ADP + H(+)</text>
        <dbReference type="Rhea" id="RHEA:17989"/>
        <dbReference type="Rhea" id="RHEA-COMP:9863"/>
        <dbReference type="Rhea" id="RHEA-COMP:11604"/>
        <dbReference type="ChEBI" id="CHEBI:15378"/>
        <dbReference type="ChEBI" id="CHEBI:29999"/>
        <dbReference type="ChEBI" id="CHEBI:30616"/>
        <dbReference type="ChEBI" id="CHEBI:83421"/>
        <dbReference type="ChEBI" id="CHEBI:456216"/>
        <dbReference type="EC" id="2.7.11.1"/>
    </reaction>
</comment>
<evidence type="ECO:0000313" key="26">
    <source>
        <dbReference type="EMBL" id="KAH6836949.1"/>
    </source>
</evidence>
<evidence type="ECO:0000256" key="11">
    <source>
        <dbReference type="ARBA" id="ARBA00022729"/>
    </source>
</evidence>
<dbReference type="SMART" id="SM00369">
    <property type="entry name" value="LRR_TYP"/>
    <property type="match status" value="6"/>
</dbReference>
<dbReference type="EMBL" id="SDAM02000019">
    <property type="protein sequence ID" value="KAH6836949.1"/>
    <property type="molecule type" value="Genomic_DNA"/>
</dbReference>
<feature type="transmembrane region" description="Helical" evidence="23">
    <location>
        <begin position="650"/>
        <end position="673"/>
    </location>
</feature>
<keyword evidence="19" id="KW-0325">Glycoprotein</keyword>
<keyword evidence="14" id="KW-0418">Kinase</keyword>
<dbReference type="Proteomes" id="UP001190926">
    <property type="component" value="Unassembled WGS sequence"/>
</dbReference>
<reference evidence="26 27" key="1">
    <citation type="journal article" date="2021" name="Nat. Commun.">
        <title>Incipient diploidization of the medicinal plant Perilla within 10,000 years.</title>
        <authorList>
            <person name="Zhang Y."/>
            <person name="Shen Q."/>
            <person name="Leng L."/>
            <person name="Zhang D."/>
            <person name="Chen S."/>
            <person name="Shi Y."/>
            <person name="Ning Z."/>
            <person name="Chen S."/>
        </authorList>
    </citation>
    <scope>NUCLEOTIDE SEQUENCE [LARGE SCALE GENOMIC DNA]</scope>
    <source>
        <strain evidence="27">cv. PC099</strain>
    </source>
</reference>
<dbReference type="SMART" id="SM00220">
    <property type="entry name" value="S_TKc"/>
    <property type="match status" value="1"/>
</dbReference>
<keyword evidence="9" id="KW-0808">Transferase</keyword>
<evidence type="ECO:0000256" key="18">
    <source>
        <dbReference type="ARBA" id="ARBA00023170"/>
    </source>
</evidence>
<dbReference type="PROSITE" id="PS00108">
    <property type="entry name" value="PROTEIN_KINASE_ST"/>
    <property type="match status" value="1"/>
</dbReference>
<evidence type="ECO:0000256" key="7">
    <source>
        <dbReference type="ARBA" id="ARBA00022553"/>
    </source>
</evidence>
<evidence type="ECO:0000256" key="5">
    <source>
        <dbReference type="ARBA" id="ARBA00022475"/>
    </source>
</evidence>
<dbReference type="InterPro" id="IPR001245">
    <property type="entry name" value="Ser-Thr/Tyr_kinase_cat_dom"/>
</dbReference>